<feature type="compositionally biased region" description="Polar residues" evidence="1">
    <location>
        <begin position="29"/>
        <end position="40"/>
    </location>
</feature>
<evidence type="ECO:0000313" key="3">
    <source>
        <dbReference type="Proteomes" id="UP000501690"/>
    </source>
</evidence>
<accession>A0A4D6N224</accession>
<gene>
    <name evidence="2" type="ORF">DEO72_LG9g1066</name>
</gene>
<name>A0A4D6N224_VIGUN</name>
<feature type="compositionally biased region" description="Basic and acidic residues" evidence="1">
    <location>
        <begin position="84"/>
        <end position="95"/>
    </location>
</feature>
<feature type="region of interest" description="Disordered" evidence="1">
    <location>
        <begin position="23"/>
        <end position="49"/>
    </location>
</feature>
<dbReference type="AlphaFoldDB" id="A0A4D6N224"/>
<evidence type="ECO:0000313" key="2">
    <source>
        <dbReference type="EMBL" id="QCE06057.1"/>
    </source>
</evidence>
<reference evidence="2 3" key="1">
    <citation type="submission" date="2019-04" db="EMBL/GenBank/DDBJ databases">
        <title>An improved genome assembly and genetic linkage map for asparagus bean, Vigna unguiculata ssp. sesquipedialis.</title>
        <authorList>
            <person name="Xia Q."/>
            <person name="Zhang R."/>
            <person name="Dong Y."/>
        </authorList>
    </citation>
    <scope>NUCLEOTIDE SEQUENCE [LARGE SCALE GENOMIC DNA]</scope>
    <source>
        <tissue evidence="2">Leaf</tissue>
    </source>
</reference>
<sequence>MTPEQFIVFTASPGESLFQEEGVGGATLEATQGATTDNQPQPEPSQYHKTQTTTLVLMLETEEEPLIGGSENLREEGSEQPSSNKEEETTVDKGEGQGSDEFFDFERASRSSDRGE</sequence>
<feature type="compositionally biased region" description="Basic and acidic residues" evidence="1">
    <location>
        <begin position="104"/>
        <end position="116"/>
    </location>
</feature>
<keyword evidence="3" id="KW-1185">Reference proteome</keyword>
<protein>
    <submittedName>
        <fullName evidence="2">Uncharacterized protein</fullName>
    </submittedName>
</protein>
<dbReference type="EMBL" id="CP039353">
    <property type="protein sequence ID" value="QCE06057.1"/>
    <property type="molecule type" value="Genomic_DNA"/>
</dbReference>
<dbReference type="Proteomes" id="UP000501690">
    <property type="component" value="Linkage Group LG9"/>
</dbReference>
<proteinExistence type="predicted"/>
<evidence type="ECO:0000256" key="1">
    <source>
        <dbReference type="SAM" id="MobiDB-lite"/>
    </source>
</evidence>
<feature type="region of interest" description="Disordered" evidence="1">
    <location>
        <begin position="61"/>
        <end position="116"/>
    </location>
</feature>
<organism evidence="2 3">
    <name type="scientific">Vigna unguiculata</name>
    <name type="common">Cowpea</name>
    <dbReference type="NCBI Taxonomy" id="3917"/>
    <lineage>
        <taxon>Eukaryota</taxon>
        <taxon>Viridiplantae</taxon>
        <taxon>Streptophyta</taxon>
        <taxon>Embryophyta</taxon>
        <taxon>Tracheophyta</taxon>
        <taxon>Spermatophyta</taxon>
        <taxon>Magnoliopsida</taxon>
        <taxon>eudicotyledons</taxon>
        <taxon>Gunneridae</taxon>
        <taxon>Pentapetalae</taxon>
        <taxon>rosids</taxon>
        <taxon>fabids</taxon>
        <taxon>Fabales</taxon>
        <taxon>Fabaceae</taxon>
        <taxon>Papilionoideae</taxon>
        <taxon>50 kb inversion clade</taxon>
        <taxon>NPAAA clade</taxon>
        <taxon>indigoferoid/millettioid clade</taxon>
        <taxon>Phaseoleae</taxon>
        <taxon>Vigna</taxon>
    </lineage>
</organism>